<evidence type="ECO:0000256" key="9">
    <source>
        <dbReference type="ARBA" id="ARBA00023136"/>
    </source>
</evidence>
<evidence type="ECO:0000256" key="7">
    <source>
        <dbReference type="ARBA" id="ARBA00022989"/>
    </source>
</evidence>
<feature type="transmembrane region" description="Helical" evidence="11">
    <location>
        <begin position="40"/>
        <end position="59"/>
    </location>
</feature>
<feature type="transmembrane region" description="Helical" evidence="11">
    <location>
        <begin position="151"/>
        <end position="180"/>
    </location>
</feature>
<dbReference type="GO" id="GO:0046872">
    <property type="term" value="F:metal ion binding"/>
    <property type="evidence" value="ECO:0007669"/>
    <property type="project" value="UniProtKB-KW"/>
</dbReference>
<keyword evidence="4" id="KW-0479">Metal-binding</keyword>
<keyword evidence="8 10" id="KW-0482">Metalloprotease</keyword>
<keyword evidence="1" id="KW-1003">Cell membrane</keyword>
<evidence type="ECO:0000256" key="8">
    <source>
        <dbReference type="ARBA" id="ARBA00023049"/>
    </source>
</evidence>
<dbReference type="GO" id="GO:0006508">
    <property type="term" value="P:proteolysis"/>
    <property type="evidence" value="ECO:0007669"/>
    <property type="project" value="UniProtKB-KW"/>
</dbReference>
<evidence type="ECO:0000259" key="12">
    <source>
        <dbReference type="Pfam" id="PF01435"/>
    </source>
</evidence>
<evidence type="ECO:0000256" key="1">
    <source>
        <dbReference type="ARBA" id="ARBA00022475"/>
    </source>
</evidence>
<dbReference type="GO" id="GO:0004222">
    <property type="term" value="F:metalloendopeptidase activity"/>
    <property type="evidence" value="ECO:0007669"/>
    <property type="project" value="InterPro"/>
</dbReference>
<evidence type="ECO:0000256" key="5">
    <source>
        <dbReference type="ARBA" id="ARBA00022801"/>
    </source>
</evidence>
<accession>A0A9X2IA81</accession>
<evidence type="ECO:0000256" key="6">
    <source>
        <dbReference type="ARBA" id="ARBA00022833"/>
    </source>
</evidence>
<evidence type="ECO:0000313" key="13">
    <source>
        <dbReference type="EMBL" id="MCL7749200.1"/>
    </source>
</evidence>
<comment type="cofactor">
    <cofactor evidence="10">
        <name>Zn(2+)</name>
        <dbReference type="ChEBI" id="CHEBI:29105"/>
    </cofactor>
    <text evidence="10">Binds 1 zinc ion per subunit.</text>
</comment>
<dbReference type="RefSeq" id="WP_250098067.1">
    <property type="nucleotide sequence ID" value="NZ_JAKRYL010000025.1"/>
</dbReference>
<name>A0A9X2IA81_9BACI</name>
<dbReference type="AlphaFoldDB" id="A0A9X2IA81"/>
<evidence type="ECO:0000256" key="10">
    <source>
        <dbReference type="RuleBase" id="RU003983"/>
    </source>
</evidence>
<sequence length="282" mass="31649">MYILDCFQRLTKKQNIGIFIYLILNTFLVMAIFGDPILGLSMYVISLVLALSPFGEWILRLQQGCKPLARKEHIERLTPLFDEVYRKAREIDPSIPDGVKLFISNDAAPNAFATGRKTICLTKGLLQYDDDEIKAVLAHEFGHLSAKDTDFILIVTVGNMIVTALFVLFRLFFSFVGIVVSIANNSLGTLIMTFLMDVVLVAMMWLWTKFGTLLVMHSVRKNEYEADAFAHKCGYNQPLVRVLDSFNALDGPATKGLWANLASSHPDPDQRIGKLQDLNEVA</sequence>
<evidence type="ECO:0000256" key="11">
    <source>
        <dbReference type="SAM" id="Phobius"/>
    </source>
</evidence>
<dbReference type="EMBL" id="JAKRYL010000025">
    <property type="protein sequence ID" value="MCL7749200.1"/>
    <property type="molecule type" value="Genomic_DNA"/>
</dbReference>
<keyword evidence="5 10" id="KW-0378">Hydrolase</keyword>
<feature type="transmembrane region" description="Helical" evidence="11">
    <location>
        <begin position="16"/>
        <end position="34"/>
    </location>
</feature>
<evidence type="ECO:0000256" key="2">
    <source>
        <dbReference type="ARBA" id="ARBA00022670"/>
    </source>
</evidence>
<dbReference type="InterPro" id="IPR001915">
    <property type="entry name" value="Peptidase_M48"/>
</dbReference>
<keyword evidence="7 11" id="KW-1133">Transmembrane helix</keyword>
<dbReference type="Gene3D" id="3.30.2010.10">
    <property type="entry name" value="Metalloproteases ('zincins'), catalytic domain"/>
    <property type="match status" value="1"/>
</dbReference>
<feature type="transmembrane region" description="Helical" evidence="11">
    <location>
        <begin position="186"/>
        <end position="207"/>
    </location>
</feature>
<evidence type="ECO:0000256" key="3">
    <source>
        <dbReference type="ARBA" id="ARBA00022692"/>
    </source>
</evidence>
<keyword evidence="3 11" id="KW-0812">Transmembrane</keyword>
<dbReference type="PANTHER" id="PTHR43221">
    <property type="entry name" value="PROTEASE HTPX"/>
    <property type="match status" value="1"/>
</dbReference>
<comment type="similarity">
    <text evidence="10">Belongs to the peptidase M48 family.</text>
</comment>
<dbReference type="CDD" id="cd07337">
    <property type="entry name" value="M48B_HtpX_like"/>
    <property type="match status" value="1"/>
</dbReference>
<keyword evidence="14" id="KW-1185">Reference proteome</keyword>
<gene>
    <name evidence="13" type="ORF">MF646_18935</name>
</gene>
<dbReference type="Pfam" id="PF01435">
    <property type="entry name" value="Peptidase_M48"/>
    <property type="match status" value="1"/>
</dbReference>
<feature type="domain" description="Peptidase M48" evidence="12">
    <location>
        <begin position="99"/>
        <end position="277"/>
    </location>
</feature>
<keyword evidence="9 11" id="KW-0472">Membrane</keyword>
<comment type="caution">
    <text evidence="13">The sequence shown here is derived from an EMBL/GenBank/DDBJ whole genome shotgun (WGS) entry which is preliminary data.</text>
</comment>
<organism evidence="13 14">
    <name type="scientific">Halalkalibacter alkaliphilus</name>
    <dbReference type="NCBI Taxonomy" id="2917993"/>
    <lineage>
        <taxon>Bacteria</taxon>
        <taxon>Bacillati</taxon>
        <taxon>Bacillota</taxon>
        <taxon>Bacilli</taxon>
        <taxon>Bacillales</taxon>
        <taxon>Bacillaceae</taxon>
        <taxon>Halalkalibacter</taxon>
    </lineage>
</organism>
<evidence type="ECO:0000256" key="4">
    <source>
        <dbReference type="ARBA" id="ARBA00022723"/>
    </source>
</evidence>
<proteinExistence type="inferred from homology"/>
<reference evidence="13" key="1">
    <citation type="submission" date="2022-02" db="EMBL/GenBank/DDBJ databases">
        <title>Halalkalibacter sp. nov. isolated from Lonar Lake, India.</title>
        <authorList>
            <person name="Joshi A."/>
            <person name="Thite S."/>
            <person name="Lodha T."/>
        </authorList>
    </citation>
    <scope>NUCLEOTIDE SEQUENCE</scope>
    <source>
        <strain evidence="13">MEB205</strain>
    </source>
</reference>
<dbReference type="PANTHER" id="PTHR43221:SF2">
    <property type="entry name" value="PROTEASE HTPX HOMOLOG"/>
    <property type="match status" value="1"/>
</dbReference>
<dbReference type="InterPro" id="IPR050083">
    <property type="entry name" value="HtpX_protease"/>
</dbReference>
<evidence type="ECO:0000313" key="14">
    <source>
        <dbReference type="Proteomes" id="UP001139150"/>
    </source>
</evidence>
<protein>
    <submittedName>
        <fullName evidence="13">Zinc metalloprotease HtpX</fullName>
    </submittedName>
</protein>
<keyword evidence="2 10" id="KW-0645">Protease</keyword>
<keyword evidence="6 10" id="KW-0862">Zinc</keyword>
<dbReference type="Proteomes" id="UP001139150">
    <property type="component" value="Unassembled WGS sequence"/>
</dbReference>